<dbReference type="SUPFAM" id="SSF54713">
    <property type="entry name" value="Elongation factor Ts (EF-Ts), dimerisation domain"/>
    <property type="match status" value="1"/>
</dbReference>
<comment type="similarity">
    <text evidence="1 6 7">Belongs to the EF-Ts family.</text>
</comment>
<dbReference type="GO" id="GO:0003746">
    <property type="term" value="F:translation elongation factor activity"/>
    <property type="evidence" value="ECO:0007669"/>
    <property type="project" value="UniProtKB-UniRule"/>
</dbReference>
<evidence type="ECO:0000256" key="3">
    <source>
        <dbReference type="ARBA" id="ARBA00022768"/>
    </source>
</evidence>
<proteinExistence type="inferred from homology"/>
<evidence type="ECO:0000256" key="4">
    <source>
        <dbReference type="ARBA" id="ARBA00022917"/>
    </source>
</evidence>
<comment type="caution">
    <text evidence="10">The sequence shown here is derived from an EMBL/GenBank/DDBJ whole genome shotgun (WGS) entry which is preliminary data.</text>
</comment>
<protein>
    <recommendedName>
        <fullName evidence="2 6">Elongation factor Ts</fullName>
        <shortName evidence="6">EF-Ts</shortName>
    </recommendedName>
</protein>
<dbReference type="Pfam" id="PF00889">
    <property type="entry name" value="EF_TS"/>
    <property type="match status" value="1"/>
</dbReference>
<evidence type="ECO:0000256" key="2">
    <source>
        <dbReference type="ARBA" id="ARBA00016956"/>
    </source>
</evidence>
<dbReference type="PROSITE" id="PS01127">
    <property type="entry name" value="EF_TS_2"/>
    <property type="match status" value="1"/>
</dbReference>
<dbReference type="GO" id="GO:0005737">
    <property type="term" value="C:cytoplasm"/>
    <property type="evidence" value="ECO:0007669"/>
    <property type="project" value="UniProtKB-SubCell"/>
</dbReference>
<evidence type="ECO:0000313" key="10">
    <source>
        <dbReference type="EMBL" id="PWF25741.1"/>
    </source>
</evidence>
<dbReference type="PANTHER" id="PTHR11741">
    <property type="entry name" value="ELONGATION FACTOR TS"/>
    <property type="match status" value="1"/>
</dbReference>
<dbReference type="InterPro" id="IPR018101">
    <property type="entry name" value="Transl_elong_Ts_CS"/>
</dbReference>
<keyword evidence="3 6" id="KW-0251">Elongation factor</keyword>
<gene>
    <name evidence="6" type="primary">tsf</name>
    <name evidence="10" type="ORF">DD236_09870</name>
</gene>
<dbReference type="InterPro" id="IPR009060">
    <property type="entry name" value="UBA-like_sf"/>
</dbReference>
<accession>A0A2V1K3U4</accession>
<comment type="subcellular location">
    <subcellularLocation>
        <location evidence="6 8">Cytoplasm</location>
    </subcellularLocation>
</comment>
<dbReference type="Gene3D" id="1.10.286.20">
    <property type="match status" value="1"/>
</dbReference>
<evidence type="ECO:0000256" key="8">
    <source>
        <dbReference type="RuleBase" id="RU000643"/>
    </source>
</evidence>
<comment type="function">
    <text evidence="5 6 7">Associates with the EF-Tu.GDP complex and induces the exchange of GDP to GTP. It remains bound to the aminoacyl-tRNA.EF-Tu.GTP complex up to the GTP hydrolysis stage on the ribosome.</text>
</comment>
<dbReference type="InterPro" id="IPR036402">
    <property type="entry name" value="EF-Ts_dimer_sf"/>
</dbReference>
<dbReference type="Gene3D" id="3.30.479.20">
    <property type="entry name" value="Elongation factor Ts, dimerisation domain"/>
    <property type="match status" value="2"/>
</dbReference>
<dbReference type="HAMAP" id="MF_00050">
    <property type="entry name" value="EF_Ts"/>
    <property type="match status" value="1"/>
</dbReference>
<dbReference type="CDD" id="cd14275">
    <property type="entry name" value="UBA_EF-Ts"/>
    <property type="match status" value="1"/>
</dbReference>
<evidence type="ECO:0000256" key="5">
    <source>
        <dbReference type="ARBA" id="ARBA00025453"/>
    </source>
</evidence>
<dbReference type="Gene3D" id="1.10.8.10">
    <property type="entry name" value="DNA helicase RuvA subunit, C-terminal domain"/>
    <property type="match status" value="1"/>
</dbReference>
<dbReference type="AlphaFoldDB" id="A0A2V1K3U4"/>
<dbReference type="InterPro" id="IPR014039">
    <property type="entry name" value="Transl_elong_EFTs/EF1B_dimer"/>
</dbReference>
<evidence type="ECO:0000256" key="7">
    <source>
        <dbReference type="RuleBase" id="RU000642"/>
    </source>
</evidence>
<dbReference type="PANTHER" id="PTHR11741:SF0">
    <property type="entry name" value="ELONGATION FACTOR TS, MITOCHONDRIAL"/>
    <property type="match status" value="1"/>
</dbReference>
<dbReference type="OrthoDB" id="9808348at2"/>
<evidence type="ECO:0000259" key="9">
    <source>
        <dbReference type="Pfam" id="PF00889"/>
    </source>
</evidence>
<dbReference type="RefSeq" id="WP_109094230.1">
    <property type="nucleotide sequence ID" value="NZ_JBQDCU010000025.1"/>
</dbReference>
<evidence type="ECO:0000256" key="1">
    <source>
        <dbReference type="ARBA" id="ARBA00005532"/>
    </source>
</evidence>
<keyword evidence="6" id="KW-0963">Cytoplasm</keyword>
<feature type="domain" description="Translation elongation factor EFTs/EF1B dimerisation" evidence="9">
    <location>
        <begin position="75"/>
        <end position="278"/>
    </location>
</feature>
<name>A0A2V1K3U4_9ACTO</name>
<dbReference type="Proteomes" id="UP000245283">
    <property type="component" value="Unassembled WGS sequence"/>
</dbReference>
<keyword evidence="11" id="KW-1185">Reference proteome</keyword>
<dbReference type="EMBL" id="QETB01000005">
    <property type="protein sequence ID" value="PWF25741.1"/>
    <property type="molecule type" value="Genomic_DNA"/>
</dbReference>
<evidence type="ECO:0000313" key="11">
    <source>
        <dbReference type="Proteomes" id="UP000245283"/>
    </source>
</evidence>
<dbReference type="FunFam" id="1.10.8.10:FF:000001">
    <property type="entry name" value="Elongation factor Ts"/>
    <property type="match status" value="1"/>
</dbReference>
<dbReference type="SUPFAM" id="SSF46934">
    <property type="entry name" value="UBA-like"/>
    <property type="match status" value="1"/>
</dbReference>
<organism evidence="10 11">
    <name type="scientific">Ancrocorticia populi</name>
    <dbReference type="NCBI Taxonomy" id="2175228"/>
    <lineage>
        <taxon>Bacteria</taxon>
        <taxon>Bacillati</taxon>
        <taxon>Actinomycetota</taxon>
        <taxon>Actinomycetes</taxon>
        <taxon>Actinomycetales</taxon>
        <taxon>Actinomycetaceae</taxon>
        <taxon>Ancrocorticia</taxon>
    </lineage>
</organism>
<reference evidence="11" key="1">
    <citation type="submission" date="2018-05" db="EMBL/GenBank/DDBJ databases">
        <authorList>
            <person name="Li Y."/>
        </authorList>
    </citation>
    <scope>NUCLEOTIDE SEQUENCE [LARGE SCALE GENOMIC DNA]</scope>
    <source>
        <strain evidence="11">sk1b4</strain>
    </source>
</reference>
<feature type="region of interest" description="Involved in Mg(2+) ion dislocation from EF-Tu" evidence="6">
    <location>
        <begin position="84"/>
        <end position="87"/>
    </location>
</feature>
<dbReference type="PROSITE" id="PS01126">
    <property type="entry name" value="EF_TS_1"/>
    <property type="match status" value="1"/>
</dbReference>
<dbReference type="InterPro" id="IPR001816">
    <property type="entry name" value="Transl_elong_EFTs/EF1B"/>
</dbReference>
<dbReference type="FunFam" id="1.10.286.20:FF:000001">
    <property type="entry name" value="Elongation factor Ts"/>
    <property type="match status" value="1"/>
</dbReference>
<sequence length="282" mass="29666">MANFTVADVKALRDKTGAGMMDVKKALDEADGDVTAAEEILRVKGMKSISKREGRTAANGLVVSAVRDSAAGQRGVLVEVNAETDFVAKNEKFIEMSEEIIEAAVVSGASDVDSLLGAKLGEGTVKDRIDGMIAIIGEKMEISHVEVLEGAHVEAYMHRTNPDLPPQVGVLVSTDAGAASVAHDIAVHIAALSPSYLNRESVPQDVVDNETRIATETTIAEGKPEKAVPKIVEGRMNGFYKSVVLEDQGFARDPKVSVGQVAKAAGGKVTGFVRLRVGASAE</sequence>
<evidence type="ECO:0000256" key="6">
    <source>
        <dbReference type="HAMAP-Rule" id="MF_00050"/>
    </source>
</evidence>
<dbReference type="NCBIfam" id="TIGR00116">
    <property type="entry name" value="tsf"/>
    <property type="match status" value="1"/>
</dbReference>
<keyword evidence="4 6" id="KW-0648">Protein biosynthesis</keyword>